<dbReference type="RefSeq" id="WP_320321025.1">
    <property type="nucleotide sequence ID" value="NZ_JAVIIP010000009.1"/>
</dbReference>
<comment type="caution">
    <text evidence="1">The sequence shown here is derived from an EMBL/GenBank/DDBJ whole genome shotgun (WGS) entry which is preliminary data.</text>
</comment>
<dbReference type="InterPro" id="IPR011013">
    <property type="entry name" value="Gal_mutarotase_sf_dom"/>
</dbReference>
<dbReference type="Gene3D" id="2.70.98.10">
    <property type="match status" value="1"/>
</dbReference>
<gene>
    <name evidence="1" type="ORF">RFM23_18735</name>
</gene>
<dbReference type="Pfam" id="PF01263">
    <property type="entry name" value="Aldose_epim"/>
    <property type="match status" value="1"/>
</dbReference>
<name>A0ABU5AQW1_9HYPH</name>
<dbReference type="InterPro" id="IPR014718">
    <property type="entry name" value="GH-type_carb-bd"/>
</dbReference>
<organism evidence="1 2">
    <name type="scientific">Mesorhizobium abyssinicae</name>
    <dbReference type="NCBI Taxonomy" id="1209958"/>
    <lineage>
        <taxon>Bacteria</taxon>
        <taxon>Pseudomonadati</taxon>
        <taxon>Pseudomonadota</taxon>
        <taxon>Alphaproteobacteria</taxon>
        <taxon>Hyphomicrobiales</taxon>
        <taxon>Phyllobacteriaceae</taxon>
        <taxon>Mesorhizobium</taxon>
    </lineage>
</organism>
<evidence type="ECO:0000313" key="2">
    <source>
        <dbReference type="Proteomes" id="UP001276564"/>
    </source>
</evidence>
<dbReference type="CDD" id="cd09021">
    <property type="entry name" value="Aldose_epim_Ec_YphB"/>
    <property type="match status" value="1"/>
</dbReference>
<dbReference type="EMBL" id="JAVIIP010000009">
    <property type="protein sequence ID" value="MDX8539660.1"/>
    <property type="molecule type" value="Genomic_DNA"/>
</dbReference>
<proteinExistence type="predicted"/>
<keyword evidence="2" id="KW-1185">Reference proteome</keyword>
<dbReference type="Proteomes" id="UP001276564">
    <property type="component" value="Unassembled WGS sequence"/>
</dbReference>
<accession>A0ABU5AQW1</accession>
<sequence length="289" mass="32200">MGMLQISNDTLALSVDLAGGAIHRFDRHAASGPVPVFHRGAVEADVCFPLVPFGNRLRGNDFVFDGATHRLQPNTASDPHYIHGDAWLGHWRTIAHDHHELTIAYGHAGKDGPYAYRAEQRFALSDNMLSVSLSVTNRARRRLPYGLGLHPFLPMTPATIVDFTAERYWEQDAAFLPQKSHPARGGMDFSGGRRLPGTWMNTEFEGWNGAATIMWPETGSRLRIEADAQFSRCMIFVSDAAFDALYRHDWFCFEPMTHSVDAHHRADLGGLVALEPNETLAGSCRFIVE</sequence>
<evidence type="ECO:0000313" key="1">
    <source>
        <dbReference type="EMBL" id="MDX8539660.1"/>
    </source>
</evidence>
<reference evidence="1 2" key="1">
    <citation type="submission" date="2023-08" db="EMBL/GenBank/DDBJ databases">
        <title>Implementing the SeqCode for naming new Mesorhizobium species isolated from Vachellia karroo root nodules.</title>
        <authorList>
            <person name="Van Lill M."/>
        </authorList>
    </citation>
    <scope>NUCLEOTIDE SEQUENCE [LARGE SCALE GENOMIC DNA]</scope>
    <source>
        <strain evidence="1 2">VK4B</strain>
    </source>
</reference>
<dbReference type="InterPro" id="IPR008183">
    <property type="entry name" value="Aldose_1/G6P_1-epimerase"/>
</dbReference>
<dbReference type="SUPFAM" id="SSF74650">
    <property type="entry name" value="Galactose mutarotase-like"/>
    <property type="match status" value="1"/>
</dbReference>
<protein>
    <submittedName>
        <fullName evidence="1">Aldose 1-epimerase</fullName>
    </submittedName>
</protein>